<dbReference type="Pfam" id="PF02743">
    <property type="entry name" value="dCache_1"/>
    <property type="match status" value="1"/>
</dbReference>
<evidence type="ECO:0000259" key="12">
    <source>
        <dbReference type="PROSITE" id="PS50111"/>
    </source>
</evidence>
<reference evidence="14 15" key="1">
    <citation type="submission" date="2017-02" db="EMBL/GenBank/DDBJ databases">
        <authorList>
            <person name="Jeong S."/>
        </authorList>
    </citation>
    <scope>NUCLEOTIDE SEQUENCE [LARGE SCALE GENOMIC DNA]</scope>
    <source>
        <strain evidence="14 15">RMAR6-6</strain>
    </source>
</reference>
<comment type="subcellular location">
    <subcellularLocation>
        <location evidence="1">Cell membrane</location>
        <topology evidence="1">Multi-pass membrane protein</topology>
    </subcellularLocation>
</comment>
<dbReference type="SMART" id="SM00283">
    <property type="entry name" value="MA"/>
    <property type="match status" value="1"/>
</dbReference>
<dbReference type="EMBL" id="CP019630">
    <property type="protein sequence ID" value="AQQ04583.1"/>
    <property type="molecule type" value="Genomic_DNA"/>
</dbReference>
<evidence type="ECO:0000256" key="1">
    <source>
        <dbReference type="ARBA" id="ARBA00004651"/>
    </source>
</evidence>
<gene>
    <name evidence="14" type="ORF">B0E33_14185</name>
</gene>
<name>A0ABM6I2J6_9HYPH</name>
<dbReference type="Gene3D" id="3.30.450.20">
    <property type="entry name" value="PAS domain"/>
    <property type="match status" value="1"/>
</dbReference>
<feature type="compositionally biased region" description="Polar residues" evidence="10">
    <location>
        <begin position="650"/>
        <end position="669"/>
    </location>
</feature>
<dbReference type="PANTHER" id="PTHR32089:SF112">
    <property type="entry name" value="LYSOZYME-LIKE PROTEIN-RELATED"/>
    <property type="match status" value="1"/>
</dbReference>
<dbReference type="InterPro" id="IPR004089">
    <property type="entry name" value="MCPsignal_dom"/>
</dbReference>
<evidence type="ECO:0000256" key="10">
    <source>
        <dbReference type="SAM" id="MobiDB-lite"/>
    </source>
</evidence>
<comment type="similarity">
    <text evidence="8">Belongs to the methyl-accepting chemotaxis (MCP) protein family.</text>
</comment>
<dbReference type="SMART" id="SM00304">
    <property type="entry name" value="HAMP"/>
    <property type="match status" value="1"/>
</dbReference>
<dbReference type="Gene3D" id="1.10.287.950">
    <property type="entry name" value="Methyl-accepting chemotaxis protein"/>
    <property type="match status" value="1"/>
</dbReference>
<feature type="transmembrane region" description="Helical" evidence="11">
    <location>
        <begin position="339"/>
        <end position="363"/>
    </location>
</feature>
<evidence type="ECO:0000313" key="14">
    <source>
        <dbReference type="EMBL" id="AQQ04583.1"/>
    </source>
</evidence>
<evidence type="ECO:0000256" key="8">
    <source>
        <dbReference type="ARBA" id="ARBA00029447"/>
    </source>
</evidence>
<dbReference type="RefSeq" id="WP_167579546.1">
    <property type="nucleotide sequence ID" value="NZ_CP019630.1"/>
</dbReference>
<keyword evidence="2" id="KW-1003">Cell membrane</keyword>
<sequence>MGTRISKLSFRLPAIISGCSVVAALFVGALAYWVSSTDLEEQAEERLSALASARAGDLSHYLDSIVQDLQVTAASPFVKSALADFKEGWASQEGDATASLQKAYIHDNPHPTGQKDALMRAGDTAYDEAHEQYHPWFSKMLKTRGYYDIFLFAEDGSLVYTVFKELDYATNLTTGKYKDTDLGNAFRAALNGGQDEVRFFDFKPYAPSADAPASFIATPVFEGGKRVGVLAFQMPIDNINSVMSSAAGLGETGEAILVGADKLFRNDSSKTPGQNDILTASLDSSLVDQALGGKPASGNLEGFRDTDYLAAAVPLTFFGANLAVVTVEARDEILAPVRALRNQIALICLGIFGIMMAIGWLAARSIVAPIKSLVANAARLAGGDVSVVFAEADRKDEVGEIAAAIAGFRDGVAEQARLEEARKVEEQARTDRQLRIEALIEGFRTQSSEMLGSVDAAMSEMQANASSMMETASGASEEVSSAAAATTQASGNVQLVAAATEELSSSISEIGQRVEETTRVIADATSQTQASTQKMEMLSSGSARIGEVIGLIQAIAEQTNLLALNATIEAARAGEAGKGFAVVAAEVKELATQTSRATEEISNQIAEIQSATEQAVTAIEGIASIMVRANENTTSIAAAVQEQDAATGEISRSASEASSGTRAASDNMSNVSTAVETTANSAQSVDQATQVASEKLRSLNTAVNDFLREVAAA</sequence>
<dbReference type="PANTHER" id="PTHR32089">
    <property type="entry name" value="METHYL-ACCEPTING CHEMOTAXIS PROTEIN MCPB"/>
    <property type="match status" value="1"/>
</dbReference>
<proteinExistence type="inferred from homology"/>
<dbReference type="Proteomes" id="UP000188174">
    <property type="component" value="Chromosome"/>
</dbReference>
<keyword evidence="6 11" id="KW-0472">Membrane</keyword>
<keyword evidence="4 11" id="KW-0812">Transmembrane</keyword>
<feature type="transmembrane region" description="Helical" evidence="11">
    <location>
        <begin position="308"/>
        <end position="327"/>
    </location>
</feature>
<evidence type="ECO:0000256" key="3">
    <source>
        <dbReference type="ARBA" id="ARBA00022500"/>
    </source>
</evidence>
<feature type="region of interest" description="Disordered" evidence="10">
    <location>
        <begin position="644"/>
        <end position="669"/>
    </location>
</feature>
<evidence type="ECO:0000256" key="9">
    <source>
        <dbReference type="PROSITE-ProRule" id="PRU00284"/>
    </source>
</evidence>
<dbReference type="PRINTS" id="PR00260">
    <property type="entry name" value="CHEMTRNSDUCR"/>
</dbReference>
<organism evidence="14 15">
    <name type="scientific">Roseibium algicola</name>
    <dbReference type="NCBI Taxonomy" id="2857014"/>
    <lineage>
        <taxon>Bacteria</taxon>
        <taxon>Pseudomonadati</taxon>
        <taxon>Pseudomonadota</taxon>
        <taxon>Alphaproteobacteria</taxon>
        <taxon>Hyphomicrobiales</taxon>
        <taxon>Stappiaceae</taxon>
        <taxon>Roseibium</taxon>
    </lineage>
</organism>
<evidence type="ECO:0000259" key="13">
    <source>
        <dbReference type="PROSITE" id="PS50885"/>
    </source>
</evidence>
<evidence type="ECO:0008006" key="16">
    <source>
        <dbReference type="Google" id="ProtNLM"/>
    </source>
</evidence>
<evidence type="ECO:0000256" key="11">
    <source>
        <dbReference type="SAM" id="Phobius"/>
    </source>
</evidence>
<keyword evidence="5 11" id="KW-1133">Transmembrane helix</keyword>
<keyword evidence="15" id="KW-1185">Reference proteome</keyword>
<evidence type="ECO:0000256" key="5">
    <source>
        <dbReference type="ARBA" id="ARBA00022989"/>
    </source>
</evidence>
<dbReference type="InterPro" id="IPR004090">
    <property type="entry name" value="Chemotax_Me-accpt_rcpt"/>
</dbReference>
<dbReference type="CDD" id="cd06225">
    <property type="entry name" value="HAMP"/>
    <property type="match status" value="1"/>
</dbReference>
<evidence type="ECO:0000256" key="2">
    <source>
        <dbReference type="ARBA" id="ARBA00022475"/>
    </source>
</evidence>
<dbReference type="Pfam" id="PF00672">
    <property type="entry name" value="HAMP"/>
    <property type="match status" value="1"/>
</dbReference>
<evidence type="ECO:0000256" key="6">
    <source>
        <dbReference type="ARBA" id="ARBA00023136"/>
    </source>
</evidence>
<evidence type="ECO:0000256" key="4">
    <source>
        <dbReference type="ARBA" id="ARBA00022692"/>
    </source>
</evidence>
<dbReference type="InterPro" id="IPR003660">
    <property type="entry name" value="HAMP_dom"/>
</dbReference>
<accession>A0ABM6I2J6</accession>
<dbReference type="InterPro" id="IPR033479">
    <property type="entry name" value="dCache_1"/>
</dbReference>
<evidence type="ECO:0000313" key="15">
    <source>
        <dbReference type="Proteomes" id="UP000188174"/>
    </source>
</evidence>
<dbReference type="PROSITE" id="PS50111">
    <property type="entry name" value="CHEMOTAXIS_TRANSDUC_2"/>
    <property type="match status" value="1"/>
</dbReference>
<dbReference type="PROSITE" id="PS50885">
    <property type="entry name" value="HAMP"/>
    <property type="match status" value="1"/>
</dbReference>
<feature type="domain" description="HAMP" evidence="13">
    <location>
        <begin position="364"/>
        <end position="417"/>
    </location>
</feature>
<dbReference type="SUPFAM" id="SSF58104">
    <property type="entry name" value="Methyl-accepting chemotaxis protein (MCP) signaling domain"/>
    <property type="match status" value="1"/>
</dbReference>
<protein>
    <recommendedName>
        <fullName evidence="16">Methyl-accepting chemotaxis protein</fullName>
    </recommendedName>
</protein>
<feature type="domain" description="Methyl-accepting transducer" evidence="12">
    <location>
        <begin position="450"/>
        <end position="693"/>
    </location>
</feature>
<dbReference type="Pfam" id="PF00015">
    <property type="entry name" value="MCPsignal"/>
    <property type="match status" value="1"/>
</dbReference>
<evidence type="ECO:0000256" key="7">
    <source>
        <dbReference type="ARBA" id="ARBA00023224"/>
    </source>
</evidence>
<keyword evidence="7 9" id="KW-0807">Transducer</keyword>
<keyword evidence="3" id="KW-0145">Chemotaxis</keyword>
<feature type="transmembrane region" description="Helical" evidence="11">
    <location>
        <begin position="12"/>
        <end position="34"/>
    </location>
</feature>